<keyword evidence="3" id="KW-0949">S-adenosyl-L-methionine</keyword>
<evidence type="ECO:0000313" key="7">
    <source>
        <dbReference type="Proteomes" id="UP001530293"/>
    </source>
</evidence>
<feature type="region of interest" description="Disordered" evidence="4">
    <location>
        <begin position="386"/>
        <end position="405"/>
    </location>
</feature>
<dbReference type="GO" id="GO:0008168">
    <property type="term" value="F:methyltransferase activity"/>
    <property type="evidence" value="ECO:0007669"/>
    <property type="project" value="UniProtKB-KW"/>
</dbReference>
<evidence type="ECO:0000256" key="2">
    <source>
        <dbReference type="ARBA" id="ARBA00022679"/>
    </source>
</evidence>
<dbReference type="Gene3D" id="3.90.1410.10">
    <property type="entry name" value="set domain protein methyltransferase, domain 1"/>
    <property type="match status" value="1"/>
</dbReference>
<dbReference type="GO" id="GO:0032259">
    <property type="term" value="P:methylation"/>
    <property type="evidence" value="ECO:0007669"/>
    <property type="project" value="UniProtKB-KW"/>
</dbReference>
<evidence type="ECO:0000256" key="3">
    <source>
        <dbReference type="ARBA" id="ARBA00022691"/>
    </source>
</evidence>
<dbReference type="CDD" id="cd10527">
    <property type="entry name" value="SET_LSMT"/>
    <property type="match status" value="1"/>
</dbReference>
<dbReference type="EMBL" id="JALLBG020000230">
    <property type="protein sequence ID" value="KAL3758443.1"/>
    <property type="molecule type" value="Genomic_DNA"/>
</dbReference>
<reference evidence="6 7" key="1">
    <citation type="submission" date="2024-10" db="EMBL/GenBank/DDBJ databases">
        <title>Updated reference genomes for cyclostephanoid diatoms.</title>
        <authorList>
            <person name="Roberts W.R."/>
            <person name="Alverson A.J."/>
        </authorList>
    </citation>
    <scope>NUCLEOTIDE SEQUENCE [LARGE SCALE GENOMIC DNA]</scope>
    <source>
        <strain evidence="6 7">AJA232-27</strain>
    </source>
</reference>
<name>A0ABD3M3Y6_9STRA</name>
<feature type="region of interest" description="Disordered" evidence="4">
    <location>
        <begin position="77"/>
        <end position="127"/>
    </location>
</feature>
<keyword evidence="7" id="KW-1185">Reference proteome</keyword>
<dbReference type="InterPro" id="IPR015353">
    <property type="entry name" value="Rubisco_LSMT_subst-bd"/>
</dbReference>
<dbReference type="InterPro" id="IPR046341">
    <property type="entry name" value="SET_dom_sf"/>
</dbReference>
<dbReference type="SUPFAM" id="SSF82199">
    <property type="entry name" value="SET domain"/>
    <property type="match status" value="1"/>
</dbReference>
<feature type="compositionally biased region" description="Polar residues" evidence="4">
    <location>
        <begin position="26"/>
        <end position="43"/>
    </location>
</feature>
<proteinExistence type="predicted"/>
<keyword evidence="2" id="KW-0808">Transferase</keyword>
<feature type="compositionally biased region" description="Low complexity" evidence="4">
    <location>
        <begin position="7"/>
        <end position="25"/>
    </location>
</feature>
<feature type="compositionally biased region" description="Acidic residues" evidence="4">
    <location>
        <begin position="81"/>
        <end position="97"/>
    </location>
</feature>
<feature type="region of interest" description="Disordered" evidence="4">
    <location>
        <begin position="1"/>
        <end position="45"/>
    </location>
</feature>
<dbReference type="Gene3D" id="3.90.1420.10">
    <property type="entry name" value="Rubisco LSMT, substrate-binding domain"/>
    <property type="match status" value="1"/>
</dbReference>
<evidence type="ECO:0000256" key="4">
    <source>
        <dbReference type="SAM" id="MobiDB-lite"/>
    </source>
</evidence>
<evidence type="ECO:0000259" key="5">
    <source>
        <dbReference type="Pfam" id="PF09273"/>
    </source>
</evidence>
<organism evidence="6 7">
    <name type="scientific">Discostella pseudostelligera</name>
    <dbReference type="NCBI Taxonomy" id="259834"/>
    <lineage>
        <taxon>Eukaryota</taxon>
        <taxon>Sar</taxon>
        <taxon>Stramenopiles</taxon>
        <taxon>Ochrophyta</taxon>
        <taxon>Bacillariophyta</taxon>
        <taxon>Coscinodiscophyceae</taxon>
        <taxon>Thalassiosirophycidae</taxon>
        <taxon>Stephanodiscales</taxon>
        <taxon>Stephanodiscaceae</taxon>
        <taxon>Discostella</taxon>
    </lineage>
</organism>
<feature type="non-terminal residue" evidence="6">
    <location>
        <position position="1"/>
    </location>
</feature>
<gene>
    <name evidence="6" type="ORF">ACHAWU_003612</name>
</gene>
<feature type="domain" description="Rubisco LSMT substrate-binding" evidence="5">
    <location>
        <begin position="661"/>
        <end position="726"/>
    </location>
</feature>
<feature type="compositionally biased region" description="Polar residues" evidence="4">
    <location>
        <begin position="386"/>
        <end position="396"/>
    </location>
</feature>
<dbReference type="AlphaFoldDB" id="A0ABD3M3Y6"/>
<evidence type="ECO:0000313" key="6">
    <source>
        <dbReference type="EMBL" id="KAL3758443.1"/>
    </source>
</evidence>
<dbReference type="PANTHER" id="PTHR13271">
    <property type="entry name" value="UNCHARACTERIZED PUTATIVE METHYLTRANSFERASE"/>
    <property type="match status" value="1"/>
</dbReference>
<dbReference type="PANTHER" id="PTHR13271:SF137">
    <property type="entry name" value="SET DOMAIN-CONTAINING PROTEIN"/>
    <property type="match status" value="1"/>
</dbReference>
<evidence type="ECO:0000256" key="1">
    <source>
        <dbReference type="ARBA" id="ARBA00022603"/>
    </source>
</evidence>
<dbReference type="InterPro" id="IPR036464">
    <property type="entry name" value="Rubisco_LSMT_subst-bd_sf"/>
</dbReference>
<dbReference type="InterPro" id="IPR050600">
    <property type="entry name" value="SETD3_SETD6_MTase"/>
</dbReference>
<dbReference type="Pfam" id="PF09273">
    <property type="entry name" value="Rubis-subs-bind"/>
    <property type="match status" value="1"/>
</dbReference>
<dbReference type="Proteomes" id="UP001530293">
    <property type="component" value="Unassembled WGS sequence"/>
</dbReference>
<dbReference type="SUPFAM" id="SSF81822">
    <property type="entry name" value="RuBisCo LSMT C-terminal, substrate-binding domain"/>
    <property type="match status" value="1"/>
</dbReference>
<comment type="caution">
    <text evidence="6">The sequence shown here is derived from an EMBL/GenBank/DDBJ whole genome shotgun (WGS) entry which is preliminary data.</text>
</comment>
<accession>A0ABD3M3Y6</accession>
<sequence length="852" mass="93170">TYRTNEESSSTSMNSSVDNNMSGSDTNIDSHGSNLHATRNSQLQHEEEEYDKFQLFERWLLHNGARFPFLELRAQNVNQSTDDDNDDDAYDQEDDGAEEKKDANSGELSEGGGGVKEVQDEEFDDGSKEMRGVHALTTLPPHSTIISIPKPCLITVEMGQSTPIGRKILLSDIELDAPKHIFLMIYLLWDRKTHGSHSFFAPYYEILPKKLRNMPIFWKEYELEYLRGSYLLHQIKERLEAIQQDYESICTIAPEFAEIATLEEFQWARMIVCSRNFGLLINGHRTSALVPHADMLNHYRPRETRWTYCEESEAFTITTLQCIPRGAEVFDSYGQKCNHRFLLNYGFCVEENVEVDGFCPNEVPLELGMDLILEMEGEGLEVVRSSTGPLTASGTERSGGIGGNSENKVFDRECWEKKLAFWSRGDTTMTTTVNSSTTAATEMGGGVAGGGTGVAGGATTADGFSFHSLASAVATGAGTEASTTTTNEPGVAMSSALSLSWSTDIIKNMSSMNDPSTTMTLTEALMGGGGGGGGGHGIRRGAGIEGGVGTTTIGHPSPRRSIYPVKRVRVCVSNNENTRILFSMLRVLACNSSELDRITFGGRLGTGGYGTSGSAAGGSSSTSYVTQRLFGMPVSAMMGSVSSTSSSSGGGSAASIRTCQDIRYPISLRNERHAMELLLEVTSRALSKYPTSLSQDTADLQDEISYPKFSNKRNAKLQVRGEKEVLHHYALWARTAIHVIDIICHELEMERKSISSSSSVVVRGGNSDDRQLAWSSTLRAAGSTTVAAQNNEELGFDLAIHAMEEDDDCHSTIVRYCSDVLGAVRRDELNRIATINFCSVRSESYRQITGEK</sequence>
<keyword evidence="1" id="KW-0489">Methyltransferase</keyword>
<protein>
    <recommendedName>
        <fullName evidence="5">Rubisco LSMT substrate-binding domain-containing protein</fullName>
    </recommendedName>
</protein>